<sequence>MISELMFLIVIIITKAFGDISTKNEANFVNCIKAIIEKELPELHPLIISYSRENSLQKHQTRSQKLENGVSWKNFADSLTKSVHEINKWSLIKITSEEANTNLKTNNNLSYKSLMYLILIETDGINTVSLEQLHKHIQSLERYSFWNGRSKFVAVIIQDKLENDPEKLAKAILKYLFKYYIINVAVVIFQNSSKNINELQGLNENIFLVYSWFPYKNLKDCTSVQTAIIWIGVIGLITDKQADLAFGGSPILSEWTPLVDYTITVHIGGLVWWVPCAQSFPKWKSIIRIFIPTVWFVGFISIVAAGFIMRILSSTYGIGTLIEWKIYRDIGDCLMNSWAVLLGISVPDMPKINHLRMFFIAWVSYCFAFNTIFQTKLTSFLIDPGLDHQISTIEEMINSDLKLGVRNKLSKEYILKSYEKISSNKIIILEVEEALKNITFNRDISYLEGLDFIDALRSKYVKEDGSHMICTFDERLVSFFIANIIPKHSPLLDALNNVLRRLFEGNFISLWLRSMKGNEIMKSAFKRQLISDNKDYCPLGIVHLQSSFYLLLFGEGISIVVFIIEIIIRSIFSHFKIFQTIVSRRKTTFVIP</sequence>
<dbReference type="AlphaFoldDB" id="A0AAD7Z9F4"/>
<keyword evidence="11" id="KW-1185">Reference proteome</keyword>
<dbReference type="PANTHER" id="PTHR42643:SF30">
    <property type="entry name" value="IONOTROPIC RECEPTOR 40A-RELATED"/>
    <property type="match status" value="1"/>
</dbReference>
<keyword evidence="6" id="KW-0675">Receptor</keyword>
<dbReference type="GO" id="GO:0005886">
    <property type="term" value="C:plasma membrane"/>
    <property type="evidence" value="ECO:0007669"/>
    <property type="project" value="UniProtKB-SubCell"/>
</dbReference>
<gene>
    <name evidence="10" type="ORF">L9F63_006740</name>
</gene>
<keyword evidence="7" id="KW-0325">Glycoprotein</keyword>
<comment type="caution">
    <text evidence="10">The sequence shown here is derived from an EMBL/GenBank/DDBJ whole genome shotgun (WGS) entry which is preliminary data.</text>
</comment>
<evidence type="ECO:0000256" key="2">
    <source>
        <dbReference type="ARBA" id="ARBA00022475"/>
    </source>
</evidence>
<dbReference type="SUPFAM" id="SSF53850">
    <property type="entry name" value="Periplasmic binding protein-like II"/>
    <property type="match status" value="1"/>
</dbReference>
<keyword evidence="5 8" id="KW-0472">Membrane</keyword>
<evidence type="ECO:0000256" key="4">
    <source>
        <dbReference type="ARBA" id="ARBA00022989"/>
    </source>
</evidence>
<evidence type="ECO:0000313" key="10">
    <source>
        <dbReference type="EMBL" id="KAJ9576384.1"/>
    </source>
</evidence>
<evidence type="ECO:0000256" key="9">
    <source>
        <dbReference type="SAM" id="SignalP"/>
    </source>
</evidence>
<dbReference type="Proteomes" id="UP001233999">
    <property type="component" value="Unassembled WGS sequence"/>
</dbReference>
<dbReference type="InterPro" id="IPR052192">
    <property type="entry name" value="Insect_Ionotropic_Sensory_Rcpt"/>
</dbReference>
<comment type="subcellular location">
    <subcellularLocation>
        <location evidence="1">Cell membrane</location>
        <topology evidence="1">Multi-pass membrane protein</topology>
    </subcellularLocation>
</comment>
<keyword evidence="4 8" id="KW-1133">Transmembrane helix</keyword>
<feature type="signal peptide" evidence="9">
    <location>
        <begin position="1"/>
        <end position="18"/>
    </location>
</feature>
<keyword evidence="2" id="KW-1003">Cell membrane</keyword>
<feature type="transmembrane region" description="Helical" evidence="8">
    <location>
        <begin position="548"/>
        <end position="568"/>
    </location>
</feature>
<accession>A0AAD7Z9F4</accession>
<proteinExistence type="predicted"/>
<name>A0AAD7Z9F4_DIPPU</name>
<dbReference type="Gene3D" id="1.10.287.70">
    <property type="match status" value="1"/>
</dbReference>
<evidence type="ECO:0000256" key="3">
    <source>
        <dbReference type="ARBA" id="ARBA00022692"/>
    </source>
</evidence>
<evidence type="ECO:0000256" key="7">
    <source>
        <dbReference type="ARBA" id="ARBA00023180"/>
    </source>
</evidence>
<keyword evidence="9" id="KW-0732">Signal</keyword>
<reference evidence="10" key="1">
    <citation type="journal article" date="2023" name="IScience">
        <title>Live-bearing cockroach genome reveals convergent evolutionary mechanisms linked to viviparity in insects and beyond.</title>
        <authorList>
            <person name="Fouks B."/>
            <person name="Harrison M.C."/>
            <person name="Mikhailova A.A."/>
            <person name="Marchal E."/>
            <person name="English S."/>
            <person name="Carruthers M."/>
            <person name="Jennings E.C."/>
            <person name="Chiamaka E.L."/>
            <person name="Frigard R.A."/>
            <person name="Pippel M."/>
            <person name="Attardo G.M."/>
            <person name="Benoit J.B."/>
            <person name="Bornberg-Bauer E."/>
            <person name="Tobe S.S."/>
        </authorList>
    </citation>
    <scope>NUCLEOTIDE SEQUENCE</scope>
    <source>
        <strain evidence="10">Stay&amp;Tobe</strain>
    </source>
</reference>
<dbReference type="PANTHER" id="PTHR42643">
    <property type="entry name" value="IONOTROPIC RECEPTOR 20A-RELATED"/>
    <property type="match status" value="1"/>
</dbReference>
<feature type="transmembrane region" description="Helical" evidence="8">
    <location>
        <begin position="289"/>
        <end position="312"/>
    </location>
</feature>
<feature type="transmembrane region" description="Helical" evidence="8">
    <location>
        <begin position="355"/>
        <end position="373"/>
    </location>
</feature>
<protein>
    <submittedName>
        <fullName evidence="10">Uncharacterized protein</fullName>
    </submittedName>
</protein>
<evidence type="ECO:0000256" key="8">
    <source>
        <dbReference type="SAM" id="Phobius"/>
    </source>
</evidence>
<keyword evidence="3 8" id="KW-0812">Transmembrane</keyword>
<reference evidence="10" key="2">
    <citation type="submission" date="2023-05" db="EMBL/GenBank/DDBJ databases">
        <authorList>
            <person name="Fouks B."/>
        </authorList>
    </citation>
    <scope>NUCLEOTIDE SEQUENCE</scope>
    <source>
        <strain evidence="10">Stay&amp;Tobe</strain>
        <tissue evidence="10">Testes</tissue>
    </source>
</reference>
<organism evidence="10 11">
    <name type="scientific">Diploptera punctata</name>
    <name type="common">Pacific beetle cockroach</name>
    <dbReference type="NCBI Taxonomy" id="6984"/>
    <lineage>
        <taxon>Eukaryota</taxon>
        <taxon>Metazoa</taxon>
        <taxon>Ecdysozoa</taxon>
        <taxon>Arthropoda</taxon>
        <taxon>Hexapoda</taxon>
        <taxon>Insecta</taxon>
        <taxon>Pterygota</taxon>
        <taxon>Neoptera</taxon>
        <taxon>Polyneoptera</taxon>
        <taxon>Dictyoptera</taxon>
        <taxon>Blattodea</taxon>
        <taxon>Blaberoidea</taxon>
        <taxon>Blaberidae</taxon>
        <taxon>Diplopterinae</taxon>
        <taxon>Diploptera</taxon>
    </lineage>
</organism>
<evidence type="ECO:0000313" key="11">
    <source>
        <dbReference type="Proteomes" id="UP001233999"/>
    </source>
</evidence>
<evidence type="ECO:0000256" key="1">
    <source>
        <dbReference type="ARBA" id="ARBA00004651"/>
    </source>
</evidence>
<evidence type="ECO:0000256" key="6">
    <source>
        <dbReference type="ARBA" id="ARBA00023170"/>
    </source>
</evidence>
<feature type="chain" id="PRO_5041989728" evidence="9">
    <location>
        <begin position="19"/>
        <end position="592"/>
    </location>
</feature>
<dbReference type="EMBL" id="JASPKZ010009795">
    <property type="protein sequence ID" value="KAJ9576384.1"/>
    <property type="molecule type" value="Genomic_DNA"/>
</dbReference>
<evidence type="ECO:0000256" key="5">
    <source>
        <dbReference type="ARBA" id="ARBA00023136"/>
    </source>
</evidence>